<feature type="compositionally biased region" description="Acidic residues" evidence="7">
    <location>
        <begin position="506"/>
        <end position="517"/>
    </location>
</feature>
<dbReference type="EMBL" id="AWFH01000001">
    <property type="protein sequence ID" value="KCZ65048.1"/>
    <property type="molecule type" value="Genomic_DNA"/>
</dbReference>
<dbReference type="Pfam" id="PF21082">
    <property type="entry name" value="MS_channel_3rd"/>
    <property type="match status" value="1"/>
</dbReference>
<feature type="transmembrane region" description="Helical" evidence="8">
    <location>
        <begin position="180"/>
        <end position="199"/>
    </location>
</feature>
<proteinExistence type="inferred from homology"/>
<sequence>MAENGVTYQKCITGSDGETYCRPVDATEATGQPAQQADEILPPVEDLVNPLIKWLEPARPFIDDPAGWLSSKAQQPEFLYPILIQIACIIVALALGALLTPPFKRLITVTLRRFVEPPRREGLDILHKAVRPALWSLLLALAVSLLGSVDHAVILVRTALSLAIAWLVIRVSLSFLPEELRGLASVLTWAFAIFFALGVLPDVMDWLSSIGPSFGNRRISPVFIFQAILTAAVLLFIANRAAKSMKRRVNHLPKVEPSIRILIGNAIQIVFIVAAALLTLAGLGIPLGALTVISGAIGLGFAFGMQKVISNFVSGIVLLSERSIKPQDVIEVGETFGVVESLGLRYTSITTQEGKEFLIPNEKLMTDTVINWSFSNKRVRVHKELRIDYTSDLEEAINIVIDAAKATERVISWPQPVCLVKDFTDECIVLEVRFWIIDPENGTANVGSNILREVWKRFTENGMSVPLRRKELFIEPESALKVEISRPKRAQAATKTDTPQQLATDGDTDATDAPETD</sequence>
<evidence type="ECO:0000256" key="2">
    <source>
        <dbReference type="ARBA" id="ARBA00008017"/>
    </source>
</evidence>
<dbReference type="InterPro" id="IPR023408">
    <property type="entry name" value="MscS_beta-dom_sf"/>
</dbReference>
<keyword evidence="3" id="KW-1003">Cell membrane</keyword>
<dbReference type="GeneID" id="92499824"/>
<comment type="subcellular location">
    <subcellularLocation>
        <location evidence="1">Cell membrane</location>
        <topology evidence="1">Multi-pass membrane protein</topology>
    </subcellularLocation>
</comment>
<dbReference type="eggNOG" id="COG3264">
    <property type="taxonomic scope" value="Bacteria"/>
</dbReference>
<dbReference type="SUPFAM" id="SSF82689">
    <property type="entry name" value="Mechanosensitive channel protein MscS (YggB), C-terminal domain"/>
    <property type="match status" value="1"/>
</dbReference>
<dbReference type="Pfam" id="PF00924">
    <property type="entry name" value="MS_channel_2nd"/>
    <property type="match status" value="1"/>
</dbReference>
<dbReference type="PANTHER" id="PTHR30347">
    <property type="entry name" value="POTASSIUM CHANNEL RELATED"/>
    <property type="match status" value="1"/>
</dbReference>
<dbReference type="AlphaFoldDB" id="A0A059EBM1"/>
<name>A0A059EBM1_9PROT</name>
<evidence type="ECO:0000256" key="3">
    <source>
        <dbReference type="ARBA" id="ARBA00022475"/>
    </source>
</evidence>
<evidence type="ECO:0000256" key="1">
    <source>
        <dbReference type="ARBA" id="ARBA00004651"/>
    </source>
</evidence>
<evidence type="ECO:0000256" key="6">
    <source>
        <dbReference type="ARBA" id="ARBA00023136"/>
    </source>
</evidence>
<dbReference type="Gene3D" id="1.10.287.1260">
    <property type="match status" value="1"/>
</dbReference>
<evidence type="ECO:0000256" key="5">
    <source>
        <dbReference type="ARBA" id="ARBA00022989"/>
    </source>
</evidence>
<feature type="transmembrane region" description="Helical" evidence="8">
    <location>
        <begin position="219"/>
        <end position="238"/>
    </location>
</feature>
<dbReference type="STRING" id="1280948.HY36_01340"/>
<feature type="region of interest" description="Disordered" evidence="7">
    <location>
        <begin position="485"/>
        <end position="517"/>
    </location>
</feature>
<dbReference type="RefSeq" id="WP_051602376.1">
    <property type="nucleotide sequence ID" value="NZ_AWFH01000001.1"/>
</dbReference>
<dbReference type="InterPro" id="IPR049278">
    <property type="entry name" value="MS_channel_C"/>
</dbReference>
<keyword evidence="12" id="KW-1185">Reference proteome</keyword>
<keyword evidence="5 8" id="KW-1133">Transmembrane helix</keyword>
<dbReference type="OrthoDB" id="9799209at2"/>
<organism evidence="11 12">
    <name type="scientific">Hyphomonas atlantica</name>
    <dbReference type="NCBI Taxonomy" id="1280948"/>
    <lineage>
        <taxon>Bacteria</taxon>
        <taxon>Pseudomonadati</taxon>
        <taxon>Pseudomonadota</taxon>
        <taxon>Alphaproteobacteria</taxon>
        <taxon>Hyphomonadales</taxon>
        <taxon>Hyphomonadaceae</taxon>
        <taxon>Hyphomonas</taxon>
    </lineage>
</organism>
<feature type="domain" description="Mechanosensitive ion channel MscS" evidence="9">
    <location>
        <begin position="308"/>
        <end position="373"/>
    </location>
</feature>
<dbReference type="InterPro" id="IPR011066">
    <property type="entry name" value="MscS_channel_C_sf"/>
</dbReference>
<feature type="domain" description="Mechanosensitive ion channel MscS C-terminal" evidence="10">
    <location>
        <begin position="387"/>
        <end position="464"/>
    </location>
</feature>
<dbReference type="PATRIC" id="fig|1280948.3.peg.260"/>
<evidence type="ECO:0000313" key="12">
    <source>
        <dbReference type="Proteomes" id="UP000024547"/>
    </source>
</evidence>
<evidence type="ECO:0000259" key="10">
    <source>
        <dbReference type="Pfam" id="PF21082"/>
    </source>
</evidence>
<dbReference type="SUPFAM" id="SSF50182">
    <property type="entry name" value="Sm-like ribonucleoproteins"/>
    <property type="match status" value="1"/>
</dbReference>
<gene>
    <name evidence="11" type="ORF">HY36_01340</name>
</gene>
<evidence type="ECO:0000313" key="11">
    <source>
        <dbReference type="EMBL" id="KCZ65048.1"/>
    </source>
</evidence>
<feature type="transmembrane region" description="Helical" evidence="8">
    <location>
        <begin position="154"/>
        <end position="173"/>
    </location>
</feature>
<keyword evidence="4 8" id="KW-0812">Transmembrane</keyword>
<protein>
    <recommendedName>
        <fullName evidence="13">Mechanosensitive ion channel protein MscS</fullName>
    </recommendedName>
</protein>
<dbReference type="PANTHER" id="PTHR30347:SF1">
    <property type="entry name" value="MECHANOSENSITIVE CHANNEL MSCK"/>
    <property type="match status" value="1"/>
</dbReference>
<feature type="compositionally biased region" description="Polar residues" evidence="7">
    <location>
        <begin position="493"/>
        <end position="502"/>
    </location>
</feature>
<feature type="transmembrane region" description="Helical" evidence="8">
    <location>
        <begin position="78"/>
        <end position="99"/>
    </location>
</feature>
<keyword evidence="6 8" id="KW-0472">Membrane</keyword>
<feature type="transmembrane region" description="Helical" evidence="8">
    <location>
        <begin position="287"/>
        <end position="305"/>
    </location>
</feature>
<evidence type="ECO:0000256" key="4">
    <source>
        <dbReference type="ARBA" id="ARBA00022692"/>
    </source>
</evidence>
<dbReference type="SUPFAM" id="SSF82861">
    <property type="entry name" value="Mechanosensitive channel protein MscS (YggB), transmembrane region"/>
    <property type="match status" value="1"/>
</dbReference>
<feature type="transmembrane region" description="Helical" evidence="8">
    <location>
        <begin position="259"/>
        <end position="281"/>
    </location>
</feature>
<dbReference type="InterPro" id="IPR006685">
    <property type="entry name" value="MscS_channel_2nd"/>
</dbReference>
<dbReference type="Gene3D" id="2.30.30.60">
    <property type="match status" value="1"/>
</dbReference>
<evidence type="ECO:0008006" key="13">
    <source>
        <dbReference type="Google" id="ProtNLM"/>
    </source>
</evidence>
<comment type="similarity">
    <text evidence="2">Belongs to the MscS (TC 1.A.23) family.</text>
</comment>
<accession>A0A059EBM1</accession>
<dbReference type="InterPro" id="IPR011014">
    <property type="entry name" value="MscS_channel_TM-2"/>
</dbReference>
<evidence type="ECO:0000256" key="8">
    <source>
        <dbReference type="SAM" id="Phobius"/>
    </source>
</evidence>
<evidence type="ECO:0000256" key="7">
    <source>
        <dbReference type="SAM" id="MobiDB-lite"/>
    </source>
</evidence>
<dbReference type="InterPro" id="IPR010920">
    <property type="entry name" value="LSM_dom_sf"/>
</dbReference>
<reference evidence="11 12" key="1">
    <citation type="journal article" date="2014" name="Antonie Van Leeuwenhoek">
        <title>Hyphomonas beringensis sp. nov. and Hyphomonas chukchiensis sp. nov., isolated from surface seawater of the Bering Sea and Chukchi Sea.</title>
        <authorList>
            <person name="Li C."/>
            <person name="Lai Q."/>
            <person name="Li G."/>
            <person name="Dong C."/>
            <person name="Wang J."/>
            <person name="Liao Y."/>
            <person name="Shao Z."/>
        </authorList>
    </citation>
    <scope>NUCLEOTIDE SEQUENCE [LARGE SCALE GENOMIC DNA]</scope>
    <source>
        <strain evidence="11 12">22II1-22F38</strain>
    </source>
</reference>
<comment type="caution">
    <text evidence="11">The sequence shown here is derived from an EMBL/GenBank/DDBJ whole genome shotgun (WGS) entry which is preliminary data.</text>
</comment>
<dbReference type="InterPro" id="IPR052702">
    <property type="entry name" value="MscS-like_channel"/>
</dbReference>
<dbReference type="Gene3D" id="3.30.70.100">
    <property type="match status" value="1"/>
</dbReference>
<dbReference type="GO" id="GO:0005886">
    <property type="term" value="C:plasma membrane"/>
    <property type="evidence" value="ECO:0007669"/>
    <property type="project" value="UniProtKB-SubCell"/>
</dbReference>
<dbReference type="GO" id="GO:0008381">
    <property type="term" value="F:mechanosensitive monoatomic ion channel activity"/>
    <property type="evidence" value="ECO:0007669"/>
    <property type="project" value="UniProtKB-ARBA"/>
</dbReference>
<dbReference type="Proteomes" id="UP000024547">
    <property type="component" value="Unassembled WGS sequence"/>
</dbReference>
<evidence type="ECO:0000259" key="9">
    <source>
        <dbReference type="Pfam" id="PF00924"/>
    </source>
</evidence>